<dbReference type="Proteomes" id="UP000183287">
    <property type="component" value="Unassembled WGS sequence"/>
</dbReference>
<keyword evidence="2" id="KW-1185">Reference proteome</keyword>
<evidence type="ECO:0000313" key="2">
    <source>
        <dbReference type="Proteomes" id="UP000183287"/>
    </source>
</evidence>
<protein>
    <submittedName>
        <fullName evidence="1">Uncharacterized protein</fullName>
    </submittedName>
</protein>
<name>A0A1I4UCA1_9PROT</name>
<gene>
    <name evidence="1" type="ORF">SAMN05421863_106222</name>
</gene>
<proteinExistence type="predicted"/>
<evidence type="ECO:0000313" key="1">
    <source>
        <dbReference type="EMBL" id="SFM86353.1"/>
    </source>
</evidence>
<organism evidence="1 2">
    <name type="scientific">Nitrosomonas communis</name>
    <dbReference type="NCBI Taxonomy" id="44574"/>
    <lineage>
        <taxon>Bacteria</taxon>
        <taxon>Pseudomonadati</taxon>
        <taxon>Pseudomonadota</taxon>
        <taxon>Betaproteobacteria</taxon>
        <taxon>Nitrosomonadales</taxon>
        <taxon>Nitrosomonadaceae</taxon>
        <taxon>Nitrosomonas</taxon>
    </lineage>
</organism>
<accession>A0A1I4UCA1</accession>
<dbReference type="AlphaFoldDB" id="A0A1I4UCA1"/>
<reference evidence="2" key="1">
    <citation type="submission" date="2016-10" db="EMBL/GenBank/DDBJ databases">
        <authorList>
            <person name="Varghese N."/>
            <person name="Submissions S."/>
        </authorList>
    </citation>
    <scope>NUCLEOTIDE SEQUENCE [LARGE SCALE GENOMIC DNA]</scope>
    <source>
        <strain evidence="2">Nm44</strain>
    </source>
</reference>
<dbReference type="EMBL" id="FOUB01000062">
    <property type="protein sequence ID" value="SFM86353.1"/>
    <property type="molecule type" value="Genomic_DNA"/>
</dbReference>
<sequence>MEGRVAHDNHASVQKFRQKVLRHPSIENVGGDIGDEQAYGQQHFSDQGVDDMGSASCMSIFYAMRALTHWRIAMRAQLVMSKAAFIKVNDDAVFALRNG</sequence>